<evidence type="ECO:0000313" key="2">
    <source>
        <dbReference type="Proteomes" id="UP000516437"/>
    </source>
</evidence>
<evidence type="ECO:0000313" key="1">
    <source>
        <dbReference type="EMBL" id="KAB1205403.1"/>
    </source>
</evidence>
<sequence length="161" mass="18673">MAEERRLHPSPGDPETIEIPRSKRTLDFPVFNGRDPAGWLNRLQEYFTYYQTQPHLRLMITLSYLEGEHLYWPFGSMEYSRGHFRTWEAFAEAFVAWFGRGTLDSTWKQRCNSDIGRNSPFPDPPLSVTDMRKKPSHICILAREATDRRLCILYGVGAGSS</sequence>
<dbReference type="OrthoDB" id="1298874at2759"/>
<dbReference type="Proteomes" id="UP000516437">
    <property type="component" value="Chromosome 7"/>
</dbReference>
<protein>
    <recommendedName>
        <fullName evidence="3">Retrotransposon gag domain-containing protein</fullName>
    </recommendedName>
</protein>
<name>A0A6A1UYI2_9ROSI</name>
<dbReference type="AlphaFoldDB" id="A0A6A1UYI2"/>
<gene>
    <name evidence="1" type="ORF">CJ030_MR7G010656</name>
</gene>
<accession>A0A6A1UYI2</accession>
<organism evidence="1 2">
    <name type="scientific">Morella rubra</name>
    <name type="common">Chinese bayberry</name>
    <dbReference type="NCBI Taxonomy" id="262757"/>
    <lineage>
        <taxon>Eukaryota</taxon>
        <taxon>Viridiplantae</taxon>
        <taxon>Streptophyta</taxon>
        <taxon>Embryophyta</taxon>
        <taxon>Tracheophyta</taxon>
        <taxon>Spermatophyta</taxon>
        <taxon>Magnoliopsida</taxon>
        <taxon>eudicotyledons</taxon>
        <taxon>Gunneridae</taxon>
        <taxon>Pentapetalae</taxon>
        <taxon>rosids</taxon>
        <taxon>fabids</taxon>
        <taxon>Fagales</taxon>
        <taxon>Myricaceae</taxon>
        <taxon>Morella</taxon>
    </lineage>
</organism>
<keyword evidence="2" id="KW-1185">Reference proteome</keyword>
<comment type="caution">
    <text evidence="1">The sequence shown here is derived from an EMBL/GenBank/DDBJ whole genome shotgun (WGS) entry which is preliminary data.</text>
</comment>
<proteinExistence type="predicted"/>
<reference evidence="1 2" key="1">
    <citation type="journal article" date="2019" name="Plant Biotechnol. J.">
        <title>The red bayberry genome and genetic basis of sex determination.</title>
        <authorList>
            <person name="Jia H.M."/>
            <person name="Jia H.J."/>
            <person name="Cai Q.L."/>
            <person name="Wang Y."/>
            <person name="Zhao H.B."/>
            <person name="Yang W.F."/>
            <person name="Wang G.Y."/>
            <person name="Li Y.H."/>
            <person name="Zhan D.L."/>
            <person name="Shen Y.T."/>
            <person name="Niu Q.F."/>
            <person name="Chang L."/>
            <person name="Qiu J."/>
            <person name="Zhao L."/>
            <person name="Xie H.B."/>
            <person name="Fu W.Y."/>
            <person name="Jin J."/>
            <person name="Li X.W."/>
            <person name="Jiao Y."/>
            <person name="Zhou C.C."/>
            <person name="Tu T."/>
            <person name="Chai C.Y."/>
            <person name="Gao J.L."/>
            <person name="Fan L.J."/>
            <person name="van de Weg E."/>
            <person name="Wang J.Y."/>
            <person name="Gao Z.S."/>
        </authorList>
    </citation>
    <scope>NUCLEOTIDE SEQUENCE [LARGE SCALE GENOMIC DNA]</scope>
    <source>
        <tissue evidence="1">Leaves</tissue>
    </source>
</reference>
<evidence type="ECO:0008006" key="3">
    <source>
        <dbReference type="Google" id="ProtNLM"/>
    </source>
</evidence>
<dbReference type="EMBL" id="RXIC02000025">
    <property type="protein sequence ID" value="KAB1205403.1"/>
    <property type="molecule type" value="Genomic_DNA"/>
</dbReference>